<comment type="caution">
    <text evidence="10">The sequence shown here is derived from an EMBL/GenBank/DDBJ whole genome shotgun (WGS) entry which is preliminary data.</text>
</comment>
<keyword evidence="5" id="KW-0221">Differentiation</keyword>
<keyword evidence="6" id="KW-0325">Glycoprotein</keyword>
<dbReference type="EMBL" id="JBCGBO010000002">
    <property type="protein sequence ID" value="KAK9221638.1"/>
    <property type="molecule type" value="Genomic_DNA"/>
</dbReference>
<keyword evidence="4 9" id="KW-0732">Signal</keyword>
<dbReference type="GO" id="GO:0030154">
    <property type="term" value="P:cell differentiation"/>
    <property type="evidence" value="ECO:0007669"/>
    <property type="project" value="UniProtKB-KW"/>
</dbReference>
<evidence type="ECO:0000256" key="8">
    <source>
        <dbReference type="SAM" id="MobiDB-lite"/>
    </source>
</evidence>
<keyword evidence="3" id="KW-0964">Secreted</keyword>
<comment type="subcellular location">
    <subcellularLocation>
        <location evidence="1">Secreted</location>
        <location evidence="1">Extracellular space</location>
    </subcellularLocation>
</comment>
<feature type="chain" id="PRO_5042954655" evidence="9">
    <location>
        <begin position="32"/>
        <end position="170"/>
    </location>
</feature>
<sequence length="170" mass="17947">MAKNSSNILSILSMIFFSSFTLLLIISTGQARIPLNHHATPNNIDNHRLLHELGFFDLSAEHYNKDYHKPSTFGEGTDRLVPSGPNGMVSPDIPNASAVGTDRLVPGGPNPLESPDIPNASAVGTDRLVPSGPDPLEPPVIPNASAVGTDRLVPSGPDPLEPPVIPNALL</sequence>
<comment type="similarity">
    <text evidence="2">Belongs to the CLV3/ESR signal peptide family.</text>
</comment>
<evidence type="ECO:0000313" key="10">
    <source>
        <dbReference type="EMBL" id="KAK9221638.1"/>
    </source>
</evidence>
<name>A0AAP0QWV6_9ROSI</name>
<evidence type="ECO:0000256" key="2">
    <source>
        <dbReference type="ARBA" id="ARBA00005416"/>
    </source>
</evidence>
<reference evidence="10 11" key="1">
    <citation type="submission" date="2024-05" db="EMBL/GenBank/DDBJ databases">
        <title>Haplotype-resolved chromosome-level genome assembly of Huyou (Citrus changshanensis).</title>
        <authorList>
            <person name="Miao C."/>
            <person name="Chen W."/>
            <person name="Wu Y."/>
            <person name="Wang L."/>
            <person name="Zhao S."/>
            <person name="Grierson D."/>
            <person name="Xu C."/>
            <person name="Chen K."/>
        </authorList>
    </citation>
    <scope>NUCLEOTIDE SEQUENCE [LARGE SCALE GENOMIC DNA]</scope>
    <source>
        <strain evidence="10">01-14</strain>
        <tissue evidence="10">Leaf</tissue>
    </source>
</reference>
<dbReference type="PANTHER" id="PTHR36016">
    <property type="entry name" value="CLAVATA3/ESR (CLE)-RELATED PROTEIN 7"/>
    <property type="match status" value="1"/>
</dbReference>
<feature type="compositionally biased region" description="Pro residues" evidence="8">
    <location>
        <begin position="132"/>
        <end position="141"/>
    </location>
</feature>
<evidence type="ECO:0000313" key="11">
    <source>
        <dbReference type="Proteomes" id="UP001428341"/>
    </source>
</evidence>
<organism evidence="10 11">
    <name type="scientific">Citrus x changshan-huyou</name>
    <dbReference type="NCBI Taxonomy" id="2935761"/>
    <lineage>
        <taxon>Eukaryota</taxon>
        <taxon>Viridiplantae</taxon>
        <taxon>Streptophyta</taxon>
        <taxon>Embryophyta</taxon>
        <taxon>Tracheophyta</taxon>
        <taxon>Spermatophyta</taxon>
        <taxon>Magnoliopsida</taxon>
        <taxon>eudicotyledons</taxon>
        <taxon>Gunneridae</taxon>
        <taxon>Pentapetalae</taxon>
        <taxon>rosids</taxon>
        <taxon>malvids</taxon>
        <taxon>Sapindales</taxon>
        <taxon>Rutaceae</taxon>
        <taxon>Aurantioideae</taxon>
        <taxon>Citrus</taxon>
    </lineage>
</organism>
<evidence type="ECO:0000256" key="7">
    <source>
        <dbReference type="ARBA" id="ARBA00023278"/>
    </source>
</evidence>
<keyword evidence="11" id="KW-1185">Reference proteome</keyword>
<accession>A0AAP0QWV6</accession>
<gene>
    <name evidence="10" type="ORF">WN944_010065</name>
</gene>
<evidence type="ECO:0000256" key="4">
    <source>
        <dbReference type="ARBA" id="ARBA00022729"/>
    </source>
</evidence>
<dbReference type="Proteomes" id="UP001428341">
    <property type="component" value="Unassembled WGS sequence"/>
</dbReference>
<feature type="compositionally biased region" description="Pro residues" evidence="8">
    <location>
        <begin position="156"/>
        <end position="170"/>
    </location>
</feature>
<dbReference type="InterPro" id="IPR039617">
    <property type="entry name" value="CLAVATA3-CLE"/>
</dbReference>
<dbReference type="GO" id="GO:0005576">
    <property type="term" value="C:extracellular region"/>
    <property type="evidence" value="ECO:0007669"/>
    <property type="project" value="UniProtKB-SubCell"/>
</dbReference>
<feature type="region of interest" description="Disordered" evidence="8">
    <location>
        <begin position="69"/>
        <end position="170"/>
    </location>
</feature>
<proteinExistence type="inferred from homology"/>
<evidence type="ECO:0000256" key="1">
    <source>
        <dbReference type="ARBA" id="ARBA00004239"/>
    </source>
</evidence>
<evidence type="ECO:0000256" key="6">
    <source>
        <dbReference type="ARBA" id="ARBA00023180"/>
    </source>
</evidence>
<dbReference type="AlphaFoldDB" id="A0AAP0QWV6"/>
<evidence type="ECO:0000256" key="3">
    <source>
        <dbReference type="ARBA" id="ARBA00022525"/>
    </source>
</evidence>
<evidence type="ECO:0000256" key="5">
    <source>
        <dbReference type="ARBA" id="ARBA00022782"/>
    </source>
</evidence>
<feature type="signal peptide" evidence="9">
    <location>
        <begin position="1"/>
        <end position="31"/>
    </location>
</feature>
<protein>
    <submittedName>
        <fullName evidence="10">Uncharacterized protein</fullName>
    </submittedName>
</protein>
<evidence type="ECO:0000256" key="9">
    <source>
        <dbReference type="SAM" id="SignalP"/>
    </source>
</evidence>
<dbReference type="PANTHER" id="PTHR36016:SF1">
    <property type="entry name" value="CLAVATA3_ESR (CLE)-RELATED PROTEIN 5-RELATED"/>
    <property type="match status" value="1"/>
</dbReference>
<keyword evidence="7" id="KW-0379">Hydroxylation</keyword>